<gene>
    <name evidence="2" type="ORF">GT409_11845</name>
</gene>
<evidence type="ECO:0000256" key="1">
    <source>
        <dbReference type="SAM" id="Phobius"/>
    </source>
</evidence>
<dbReference type="AlphaFoldDB" id="A0A6P1MER5"/>
<evidence type="ECO:0000313" key="3">
    <source>
        <dbReference type="Proteomes" id="UP000464954"/>
    </source>
</evidence>
<keyword evidence="1" id="KW-0472">Membrane</keyword>
<reference evidence="2 3" key="1">
    <citation type="submission" date="2020-01" db="EMBL/GenBank/DDBJ databases">
        <title>Ponticoccus aerotolerans gen. nov., sp. nov., an anaerobic bacterium and proposal of Ponticoccusceae fam. nov., Ponticoccusles ord. nov. and Ponticoccuse classis nov. in the phylum Kiritimatiellaeota.</title>
        <authorList>
            <person name="Zhou L.Y."/>
            <person name="Du Z.J."/>
        </authorList>
    </citation>
    <scope>NUCLEOTIDE SEQUENCE [LARGE SCALE GENOMIC DNA]</scope>
    <source>
        <strain evidence="2 3">S-5007</strain>
    </source>
</reference>
<proteinExistence type="predicted"/>
<feature type="transmembrane region" description="Helical" evidence="1">
    <location>
        <begin position="7"/>
        <end position="26"/>
    </location>
</feature>
<dbReference type="Proteomes" id="UP000464954">
    <property type="component" value="Chromosome"/>
</dbReference>
<dbReference type="InterPro" id="IPR003425">
    <property type="entry name" value="CCB3/YggT"/>
</dbReference>
<dbReference type="Pfam" id="PF02325">
    <property type="entry name" value="CCB3_YggT"/>
    <property type="match status" value="1"/>
</dbReference>
<dbReference type="RefSeq" id="WP_160629285.1">
    <property type="nucleotide sequence ID" value="NZ_CP047593.1"/>
</dbReference>
<dbReference type="KEGG" id="taer:GT409_11845"/>
<keyword evidence="1" id="KW-1133">Transmembrane helix</keyword>
<dbReference type="EMBL" id="CP047593">
    <property type="protein sequence ID" value="QHI70106.1"/>
    <property type="molecule type" value="Genomic_DNA"/>
</dbReference>
<protein>
    <submittedName>
        <fullName evidence="2">YggT family protein</fullName>
    </submittedName>
</protein>
<sequence>MFKLIDSVFGIYELGLFIYILTSWIIHPVSARIRCRLAPFYEPLLAPMRHKILTPGFGRMAIDLSPLILLIGLGIIRRIALSLFW</sequence>
<evidence type="ECO:0000313" key="2">
    <source>
        <dbReference type="EMBL" id="QHI70106.1"/>
    </source>
</evidence>
<accession>A0A6P1MER5</accession>
<keyword evidence="1" id="KW-0812">Transmembrane</keyword>
<keyword evidence="3" id="KW-1185">Reference proteome</keyword>
<feature type="transmembrane region" description="Helical" evidence="1">
    <location>
        <begin position="57"/>
        <end position="76"/>
    </location>
</feature>
<organism evidence="2 3">
    <name type="scientific">Tichowtungia aerotolerans</name>
    <dbReference type="NCBI Taxonomy" id="2697043"/>
    <lineage>
        <taxon>Bacteria</taxon>
        <taxon>Pseudomonadati</taxon>
        <taxon>Kiritimatiellota</taxon>
        <taxon>Tichowtungiia</taxon>
        <taxon>Tichowtungiales</taxon>
        <taxon>Tichowtungiaceae</taxon>
        <taxon>Tichowtungia</taxon>
    </lineage>
</organism>
<name>A0A6P1MER5_9BACT</name>
<dbReference type="GO" id="GO:0016020">
    <property type="term" value="C:membrane"/>
    <property type="evidence" value="ECO:0007669"/>
    <property type="project" value="InterPro"/>
</dbReference>